<organism evidence="1 2">
    <name type="scientific">Scytonema hofmannii FACHB-248</name>
    <dbReference type="NCBI Taxonomy" id="1842502"/>
    <lineage>
        <taxon>Bacteria</taxon>
        <taxon>Bacillati</taxon>
        <taxon>Cyanobacteriota</taxon>
        <taxon>Cyanophyceae</taxon>
        <taxon>Nostocales</taxon>
        <taxon>Scytonemataceae</taxon>
        <taxon>Scytonema</taxon>
    </lineage>
</organism>
<gene>
    <name evidence="1" type="ORF">H6G81_03845</name>
</gene>
<proteinExistence type="predicted"/>
<dbReference type="RefSeq" id="WP_186227635.1">
    <property type="nucleotide sequence ID" value="NZ_JACJTA010000005.1"/>
</dbReference>
<comment type="caution">
    <text evidence="1">The sequence shown here is derived from an EMBL/GenBank/DDBJ whole genome shotgun (WGS) entry which is preliminary data.</text>
</comment>
<dbReference type="Proteomes" id="UP000660380">
    <property type="component" value="Unassembled WGS sequence"/>
</dbReference>
<dbReference type="EMBL" id="JACJTA010000005">
    <property type="protein sequence ID" value="MBD2603680.1"/>
    <property type="molecule type" value="Genomic_DNA"/>
</dbReference>
<sequence length="108" mass="12284">MVSPWQSPLPLEEHKTSRVVVYFYSDRLGLWIPIVFFRLVEAIALHHKGLFSGVEFFVFPPDLDPCNWGQGGDQGSEANNSFFPMPYALCPITNSPCHQNEISVIQHH</sequence>
<protein>
    <submittedName>
        <fullName evidence="1">Uncharacterized protein</fullName>
    </submittedName>
</protein>
<accession>A0ABR8GKU6</accession>
<name>A0ABR8GKU6_9CYAN</name>
<reference evidence="1 2" key="1">
    <citation type="journal article" date="2020" name="ISME J.">
        <title>Comparative genomics reveals insights into cyanobacterial evolution and habitat adaptation.</title>
        <authorList>
            <person name="Chen M.Y."/>
            <person name="Teng W.K."/>
            <person name="Zhao L."/>
            <person name="Hu C.X."/>
            <person name="Zhou Y.K."/>
            <person name="Han B.P."/>
            <person name="Song L.R."/>
            <person name="Shu W.S."/>
        </authorList>
    </citation>
    <scope>NUCLEOTIDE SEQUENCE [LARGE SCALE GENOMIC DNA]</scope>
    <source>
        <strain evidence="1 2">FACHB-248</strain>
    </source>
</reference>
<evidence type="ECO:0000313" key="2">
    <source>
        <dbReference type="Proteomes" id="UP000660380"/>
    </source>
</evidence>
<keyword evidence="2" id="KW-1185">Reference proteome</keyword>
<evidence type="ECO:0000313" key="1">
    <source>
        <dbReference type="EMBL" id="MBD2603680.1"/>
    </source>
</evidence>